<dbReference type="Proteomes" id="UP000092634">
    <property type="component" value="Unassembled WGS sequence"/>
</dbReference>
<protein>
    <submittedName>
        <fullName evidence="1">Uncharacterized protein</fullName>
    </submittedName>
</protein>
<reference evidence="1 2" key="1">
    <citation type="submission" date="2016-10" db="EMBL/GenBank/DDBJ databases">
        <title>Updated version of Genome Assembly of Janthinobacterium lividum ERGS5:01.</title>
        <authorList>
            <person name="Kumar R."/>
            <person name="Acharya V."/>
            <person name="Singh D."/>
        </authorList>
    </citation>
    <scope>NUCLEOTIDE SEQUENCE [LARGE SCALE GENOMIC DNA]</scope>
    <source>
        <strain evidence="1 2">ERGS5:01</strain>
    </source>
</reference>
<dbReference type="AlphaFoldDB" id="A0A1E8PP40"/>
<name>A0A1E8PP40_9BURK</name>
<comment type="caution">
    <text evidence="1">The sequence shown here is derived from an EMBL/GenBank/DDBJ whole genome shotgun (WGS) entry which is preliminary data.</text>
</comment>
<proteinExistence type="predicted"/>
<organism evidence="1 2">
    <name type="scientific">Janthinobacterium lividum</name>
    <dbReference type="NCBI Taxonomy" id="29581"/>
    <lineage>
        <taxon>Bacteria</taxon>
        <taxon>Pseudomonadati</taxon>
        <taxon>Pseudomonadota</taxon>
        <taxon>Betaproteobacteria</taxon>
        <taxon>Burkholderiales</taxon>
        <taxon>Oxalobacteraceae</taxon>
        <taxon>Janthinobacterium</taxon>
    </lineage>
</organism>
<dbReference type="EMBL" id="MAQB02000001">
    <property type="protein sequence ID" value="OFJ48066.1"/>
    <property type="molecule type" value="Genomic_DNA"/>
</dbReference>
<accession>A0A1E8PP40</accession>
<sequence>MATAHAQRQRRIERALLRDPGVVVDVSIRLWEQLAAELNQIIGERGVESMYARSLHQSQKQFSWLTPHSPQALDAAMTALRASLQGQADSVACAASTAMLMHFINTLILLIGELLTNSILLKAWGDDVVNNAGTEPNE</sequence>
<evidence type="ECO:0000313" key="2">
    <source>
        <dbReference type="Proteomes" id="UP000092634"/>
    </source>
</evidence>
<gene>
    <name evidence="1" type="ORF">BA896_002830</name>
</gene>
<evidence type="ECO:0000313" key="1">
    <source>
        <dbReference type="EMBL" id="OFJ48066.1"/>
    </source>
</evidence>